<dbReference type="EMBL" id="LR031876">
    <property type="protein sequence ID" value="VDD35287.1"/>
    <property type="molecule type" value="Genomic_DNA"/>
</dbReference>
<feature type="compositionally biased region" description="Polar residues" evidence="1">
    <location>
        <begin position="1"/>
        <end position="11"/>
    </location>
</feature>
<feature type="region of interest" description="Disordered" evidence="1">
    <location>
        <begin position="1"/>
        <end position="36"/>
    </location>
</feature>
<protein>
    <submittedName>
        <fullName evidence="2">Uncharacterized protein</fullName>
    </submittedName>
</protein>
<proteinExistence type="predicted"/>
<evidence type="ECO:0000256" key="1">
    <source>
        <dbReference type="SAM" id="MobiDB-lite"/>
    </source>
</evidence>
<name>A0A3P6DUN7_BRAOL</name>
<evidence type="ECO:0000313" key="2">
    <source>
        <dbReference type="EMBL" id="VDD35287.1"/>
    </source>
</evidence>
<accession>A0A3P6DUN7</accession>
<gene>
    <name evidence="2" type="ORF">BOLC7T40847H</name>
</gene>
<feature type="compositionally biased region" description="Basic and acidic residues" evidence="1">
    <location>
        <begin position="26"/>
        <end position="36"/>
    </location>
</feature>
<sequence>MERQKSSANHQTPDHCIPPYTYSQTTDKEKPTSPLP</sequence>
<reference evidence="2" key="1">
    <citation type="submission" date="2018-11" db="EMBL/GenBank/DDBJ databases">
        <authorList>
            <consortium name="Genoscope - CEA"/>
            <person name="William W."/>
        </authorList>
    </citation>
    <scope>NUCLEOTIDE SEQUENCE</scope>
</reference>
<organism evidence="2">
    <name type="scientific">Brassica oleracea</name>
    <name type="common">Wild cabbage</name>
    <dbReference type="NCBI Taxonomy" id="3712"/>
    <lineage>
        <taxon>Eukaryota</taxon>
        <taxon>Viridiplantae</taxon>
        <taxon>Streptophyta</taxon>
        <taxon>Embryophyta</taxon>
        <taxon>Tracheophyta</taxon>
        <taxon>Spermatophyta</taxon>
        <taxon>Magnoliopsida</taxon>
        <taxon>eudicotyledons</taxon>
        <taxon>Gunneridae</taxon>
        <taxon>Pentapetalae</taxon>
        <taxon>rosids</taxon>
        <taxon>malvids</taxon>
        <taxon>Brassicales</taxon>
        <taxon>Brassicaceae</taxon>
        <taxon>Brassiceae</taxon>
        <taxon>Brassica</taxon>
    </lineage>
</organism>
<dbReference type="AlphaFoldDB" id="A0A3P6DUN7"/>